<organism evidence="2 3">
    <name type="scientific">Heterorhabditis bacteriophora</name>
    <name type="common">Entomopathogenic nematode worm</name>
    <dbReference type="NCBI Taxonomy" id="37862"/>
    <lineage>
        <taxon>Eukaryota</taxon>
        <taxon>Metazoa</taxon>
        <taxon>Ecdysozoa</taxon>
        <taxon>Nematoda</taxon>
        <taxon>Chromadorea</taxon>
        <taxon>Rhabditida</taxon>
        <taxon>Rhabditina</taxon>
        <taxon>Rhabditomorpha</taxon>
        <taxon>Strongyloidea</taxon>
        <taxon>Heterorhabditidae</taxon>
        <taxon>Heterorhabditis</taxon>
    </lineage>
</organism>
<feature type="region of interest" description="Disordered" evidence="1">
    <location>
        <begin position="71"/>
        <end position="98"/>
    </location>
</feature>
<name>A0A1I7WD48_HETBA</name>
<keyword evidence="2" id="KW-1185">Reference proteome</keyword>
<proteinExistence type="predicted"/>
<protein>
    <submittedName>
        <fullName evidence="3">Uncharacterized protein</fullName>
    </submittedName>
</protein>
<sequence length="172" mass="18221">MRSLARAPSDKCPLRRAAASWRFRCQARRRIGSASSEAFIATALARRTCTGQLGWSPPSARFRRRMPAAFSALQPASPGSRSPAPASRGMLPASGSSSTAGSCADGSPSCGWPGACADRWPCRCSAARPSPGAAGRKCWRRSRLACLRFVAQLLDRPQLAVALLQAQHVGVV</sequence>
<evidence type="ECO:0000313" key="3">
    <source>
        <dbReference type="WBParaSite" id="Hba_02672"/>
    </source>
</evidence>
<feature type="compositionally biased region" description="Low complexity" evidence="1">
    <location>
        <begin position="75"/>
        <end position="98"/>
    </location>
</feature>
<evidence type="ECO:0000313" key="2">
    <source>
        <dbReference type="Proteomes" id="UP000095283"/>
    </source>
</evidence>
<reference evidence="3" key="1">
    <citation type="submission" date="2016-11" db="UniProtKB">
        <authorList>
            <consortium name="WormBaseParasite"/>
        </authorList>
    </citation>
    <scope>IDENTIFICATION</scope>
</reference>
<evidence type="ECO:0000256" key="1">
    <source>
        <dbReference type="SAM" id="MobiDB-lite"/>
    </source>
</evidence>
<dbReference type="AlphaFoldDB" id="A0A1I7WD48"/>
<dbReference type="WBParaSite" id="Hba_02672">
    <property type="protein sequence ID" value="Hba_02672"/>
    <property type="gene ID" value="Hba_02672"/>
</dbReference>
<accession>A0A1I7WD48</accession>
<dbReference type="Proteomes" id="UP000095283">
    <property type="component" value="Unplaced"/>
</dbReference>